<organism evidence="2 3">
    <name type="scientific">Pleurodeles waltl</name>
    <name type="common">Iberian ribbed newt</name>
    <dbReference type="NCBI Taxonomy" id="8319"/>
    <lineage>
        <taxon>Eukaryota</taxon>
        <taxon>Metazoa</taxon>
        <taxon>Chordata</taxon>
        <taxon>Craniata</taxon>
        <taxon>Vertebrata</taxon>
        <taxon>Euteleostomi</taxon>
        <taxon>Amphibia</taxon>
        <taxon>Batrachia</taxon>
        <taxon>Caudata</taxon>
        <taxon>Salamandroidea</taxon>
        <taxon>Salamandridae</taxon>
        <taxon>Pleurodelinae</taxon>
        <taxon>Pleurodeles</taxon>
    </lineage>
</organism>
<evidence type="ECO:0000256" key="1">
    <source>
        <dbReference type="SAM" id="MobiDB-lite"/>
    </source>
</evidence>
<gene>
    <name evidence="2" type="ORF">NDU88_003604</name>
</gene>
<keyword evidence="3" id="KW-1185">Reference proteome</keyword>
<protein>
    <submittedName>
        <fullName evidence="2">Uncharacterized protein</fullName>
    </submittedName>
</protein>
<proteinExistence type="predicted"/>
<evidence type="ECO:0000313" key="3">
    <source>
        <dbReference type="Proteomes" id="UP001066276"/>
    </source>
</evidence>
<feature type="compositionally biased region" description="Basic and acidic residues" evidence="1">
    <location>
        <begin position="60"/>
        <end position="79"/>
    </location>
</feature>
<dbReference type="Proteomes" id="UP001066276">
    <property type="component" value="Chromosome 10"/>
</dbReference>
<comment type="caution">
    <text evidence="2">The sequence shown here is derived from an EMBL/GenBank/DDBJ whole genome shotgun (WGS) entry which is preliminary data.</text>
</comment>
<reference evidence="2" key="1">
    <citation type="journal article" date="2022" name="bioRxiv">
        <title>Sequencing and chromosome-scale assembly of the giantPleurodeles waltlgenome.</title>
        <authorList>
            <person name="Brown T."/>
            <person name="Elewa A."/>
            <person name="Iarovenko S."/>
            <person name="Subramanian E."/>
            <person name="Araus A.J."/>
            <person name="Petzold A."/>
            <person name="Susuki M."/>
            <person name="Suzuki K.-i.T."/>
            <person name="Hayashi T."/>
            <person name="Toyoda A."/>
            <person name="Oliveira C."/>
            <person name="Osipova E."/>
            <person name="Leigh N.D."/>
            <person name="Simon A."/>
            <person name="Yun M.H."/>
        </authorList>
    </citation>
    <scope>NUCLEOTIDE SEQUENCE</scope>
    <source>
        <strain evidence="2">20211129_DDA</strain>
        <tissue evidence="2">Liver</tissue>
    </source>
</reference>
<evidence type="ECO:0000313" key="2">
    <source>
        <dbReference type="EMBL" id="KAJ1098493.1"/>
    </source>
</evidence>
<accession>A0AAV7M999</accession>
<dbReference type="AlphaFoldDB" id="A0AAV7M999"/>
<sequence length="132" mass="14478">MSTVPALEPFVMDGPPSTHAAHWKEWVDRLKKYFAALALDNDHAGPCCCTWVYQSDGWESRVPEDLDPVRPERDKRLEEGVATNEQPENDMLSATPEGGMTRTEDQSLSAGQAATAGESKGDDPTVTEEDVT</sequence>
<feature type="region of interest" description="Disordered" evidence="1">
    <location>
        <begin position="60"/>
        <end position="132"/>
    </location>
</feature>
<dbReference type="EMBL" id="JANPWB010000014">
    <property type="protein sequence ID" value="KAJ1098493.1"/>
    <property type="molecule type" value="Genomic_DNA"/>
</dbReference>
<name>A0AAV7M999_PLEWA</name>